<dbReference type="PANTHER" id="PTHR30231:SF41">
    <property type="entry name" value="DNA POLYMERASE III SUBUNIT EPSILON"/>
    <property type="match status" value="1"/>
</dbReference>
<dbReference type="FunFam" id="3.30.420.10:FF:000045">
    <property type="entry name" value="3'-5' exonuclease DinG"/>
    <property type="match status" value="1"/>
</dbReference>
<accession>A0A3D8J9A2</accession>
<name>A0A3D8J9A2_9HELI</name>
<feature type="domain" description="Exonuclease" evidence="3">
    <location>
        <begin position="81"/>
        <end position="245"/>
    </location>
</feature>
<dbReference type="EMBL" id="NXLW01000002">
    <property type="protein sequence ID" value="RDU73431.1"/>
    <property type="molecule type" value="Genomic_DNA"/>
</dbReference>
<keyword evidence="4" id="KW-0540">Nuclease</keyword>
<comment type="caution">
    <text evidence="4">The sequence shown here is derived from an EMBL/GenBank/DDBJ whole genome shotgun (WGS) entry which is preliminary data.</text>
</comment>
<protein>
    <submittedName>
        <fullName evidence="4">3'-5' exonuclease</fullName>
    </submittedName>
</protein>
<evidence type="ECO:0000256" key="2">
    <source>
        <dbReference type="ARBA" id="ARBA00026073"/>
    </source>
</evidence>
<dbReference type="InterPro" id="IPR036397">
    <property type="entry name" value="RNaseH_sf"/>
</dbReference>
<dbReference type="Proteomes" id="UP000256424">
    <property type="component" value="Unassembled WGS sequence"/>
</dbReference>
<dbReference type="GO" id="GO:0005829">
    <property type="term" value="C:cytosol"/>
    <property type="evidence" value="ECO:0007669"/>
    <property type="project" value="TreeGrafter"/>
</dbReference>
<dbReference type="AlphaFoldDB" id="A0A3D8J9A2"/>
<dbReference type="CDD" id="cd06127">
    <property type="entry name" value="DEDDh"/>
    <property type="match status" value="1"/>
</dbReference>
<dbReference type="PANTHER" id="PTHR30231">
    <property type="entry name" value="DNA POLYMERASE III SUBUNIT EPSILON"/>
    <property type="match status" value="1"/>
</dbReference>
<evidence type="ECO:0000313" key="4">
    <source>
        <dbReference type="EMBL" id="RDU73431.1"/>
    </source>
</evidence>
<evidence type="ECO:0000256" key="1">
    <source>
        <dbReference type="ARBA" id="ARBA00025483"/>
    </source>
</evidence>
<reference evidence="4 5" key="1">
    <citation type="submission" date="2018-04" db="EMBL/GenBank/DDBJ databases">
        <title>Novel Campyloabacter and Helicobacter Species and Strains.</title>
        <authorList>
            <person name="Mannion A.J."/>
            <person name="Shen Z."/>
            <person name="Fox J.G."/>
        </authorList>
    </citation>
    <scope>NUCLEOTIDE SEQUENCE [LARGE SCALE GENOMIC DNA]</scope>
    <source>
        <strain evidence="4 5">MIT 97-5075</strain>
    </source>
</reference>
<sequence>MKTCDYIQHFESLAHIPLPLEQFCNLIHGYFPEYRELSYECFFEILLALHAPLTREIFRQDSTDLEYVGLNTKSVDLSKGRFCFVDIETTSANIEHGQVIEIGAIIAQDGKICDIFETLIHSPFVPDEITQLTGINAQMLENATNIDKALRDFRAFLSDCVFVAHNVTFDYYFLSDSMLYYSIPPLFNPRLCTVELSRRVIPSKKHALSYLNTALGINTLISHRALADAFTAMQVYNICMLSLPNHVATVQDLIDFSKGRIDYSTRATSKRNLHKSTTKYFLE</sequence>
<gene>
    <name evidence="4" type="ORF">CQA66_01860</name>
</gene>
<dbReference type="Pfam" id="PF00929">
    <property type="entry name" value="RNase_T"/>
    <property type="match status" value="1"/>
</dbReference>
<dbReference type="OrthoDB" id="9804290at2"/>
<dbReference type="NCBIfam" id="NF006316">
    <property type="entry name" value="PRK08517.1"/>
    <property type="match status" value="1"/>
</dbReference>
<dbReference type="GO" id="GO:0003676">
    <property type="term" value="F:nucleic acid binding"/>
    <property type="evidence" value="ECO:0007669"/>
    <property type="project" value="InterPro"/>
</dbReference>
<dbReference type="SUPFAM" id="SSF53098">
    <property type="entry name" value="Ribonuclease H-like"/>
    <property type="match status" value="1"/>
</dbReference>
<dbReference type="RefSeq" id="WP_104763045.1">
    <property type="nucleotide sequence ID" value="NZ_FZPM01000012.1"/>
</dbReference>
<organism evidence="4 5">
    <name type="scientific">Helicobacter aurati</name>
    <dbReference type="NCBI Taxonomy" id="137778"/>
    <lineage>
        <taxon>Bacteria</taxon>
        <taxon>Pseudomonadati</taxon>
        <taxon>Campylobacterota</taxon>
        <taxon>Epsilonproteobacteria</taxon>
        <taxon>Campylobacterales</taxon>
        <taxon>Helicobacteraceae</taxon>
        <taxon>Helicobacter</taxon>
    </lineage>
</organism>
<dbReference type="Gene3D" id="3.30.420.10">
    <property type="entry name" value="Ribonuclease H-like superfamily/Ribonuclease H"/>
    <property type="match status" value="1"/>
</dbReference>
<evidence type="ECO:0000313" key="5">
    <source>
        <dbReference type="Proteomes" id="UP000256424"/>
    </source>
</evidence>
<comment type="subunit">
    <text evidence="2">DNA polymerase III contains a core (composed of alpha, epsilon and theta chains) that associates with a tau subunit. This core dimerizes to form the POLIII' complex. PolIII' associates with the gamma complex (composed of gamma, delta, delta', psi and chi chains) and with the beta chain to form the complete DNA polymerase III complex.</text>
</comment>
<keyword evidence="4" id="KW-0378">Hydrolase</keyword>
<proteinExistence type="predicted"/>
<dbReference type="InterPro" id="IPR013520">
    <property type="entry name" value="Ribonucl_H"/>
</dbReference>
<comment type="function">
    <text evidence="1">DNA polymerase III is a complex, multichain enzyme responsible for most of the replicative synthesis in bacteria. The epsilon subunit contain the editing function and is a proofreading 3'-5' exonuclease.</text>
</comment>
<keyword evidence="5" id="KW-1185">Reference proteome</keyword>
<evidence type="ECO:0000259" key="3">
    <source>
        <dbReference type="SMART" id="SM00479"/>
    </source>
</evidence>
<dbReference type="SMART" id="SM00479">
    <property type="entry name" value="EXOIII"/>
    <property type="match status" value="1"/>
</dbReference>
<dbReference type="InterPro" id="IPR012337">
    <property type="entry name" value="RNaseH-like_sf"/>
</dbReference>
<dbReference type="GO" id="GO:0008408">
    <property type="term" value="F:3'-5' exonuclease activity"/>
    <property type="evidence" value="ECO:0007669"/>
    <property type="project" value="TreeGrafter"/>
</dbReference>
<keyword evidence="4" id="KW-0269">Exonuclease</keyword>
<dbReference type="GO" id="GO:0045004">
    <property type="term" value="P:DNA replication proofreading"/>
    <property type="evidence" value="ECO:0007669"/>
    <property type="project" value="TreeGrafter"/>
</dbReference>